<dbReference type="GO" id="GO:0016301">
    <property type="term" value="F:kinase activity"/>
    <property type="evidence" value="ECO:0007669"/>
    <property type="project" value="UniProtKB-KW"/>
</dbReference>
<keyword evidence="7" id="KW-0547">Nucleotide-binding</keyword>
<accession>A0ABR5A1Q7</accession>
<dbReference type="InterPro" id="IPR036097">
    <property type="entry name" value="HisK_dim/P_sf"/>
</dbReference>
<dbReference type="PROSITE" id="PS50885">
    <property type="entry name" value="HAMP"/>
    <property type="match status" value="1"/>
</dbReference>
<dbReference type="SUPFAM" id="SSF55785">
    <property type="entry name" value="PYP-like sensor domain (PAS domain)"/>
    <property type="match status" value="1"/>
</dbReference>
<evidence type="ECO:0000256" key="1">
    <source>
        <dbReference type="ARBA" id="ARBA00000085"/>
    </source>
</evidence>
<dbReference type="InterPro" id="IPR003660">
    <property type="entry name" value="HAMP_dom"/>
</dbReference>
<evidence type="ECO:0000313" key="16">
    <source>
        <dbReference type="Proteomes" id="UP000054526"/>
    </source>
</evidence>
<keyword evidence="16" id="KW-1185">Reference proteome</keyword>
<organism evidence="15 16">
    <name type="scientific">Cohnella kolymensis</name>
    <dbReference type="NCBI Taxonomy" id="1590652"/>
    <lineage>
        <taxon>Bacteria</taxon>
        <taxon>Bacillati</taxon>
        <taxon>Bacillota</taxon>
        <taxon>Bacilli</taxon>
        <taxon>Bacillales</taxon>
        <taxon>Paenibacillaceae</taxon>
        <taxon>Cohnella</taxon>
    </lineage>
</organism>
<keyword evidence="8 15" id="KW-0418">Kinase</keyword>
<evidence type="ECO:0000256" key="12">
    <source>
        <dbReference type="SAM" id="Phobius"/>
    </source>
</evidence>
<gene>
    <name evidence="15" type="ORF">SD71_17860</name>
</gene>
<evidence type="ECO:0000259" key="14">
    <source>
        <dbReference type="PROSITE" id="PS50885"/>
    </source>
</evidence>
<dbReference type="Gene3D" id="6.10.340.10">
    <property type="match status" value="1"/>
</dbReference>
<dbReference type="InterPro" id="IPR003661">
    <property type="entry name" value="HisK_dim/P_dom"/>
</dbReference>
<evidence type="ECO:0000256" key="7">
    <source>
        <dbReference type="ARBA" id="ARBA00022741"/>
    </source>
</evidence>
<keyword evidence="12" id="KW-1133">Transmembrane helix</keyword>
<dbReference type="PROSITE" id="PS50109">
    <property type="entry name" value="HIS_KIN"/>
    <property type="match status" value="1"/>
</dbReference>
<dbReference type="EC" id="2.7.13.3" evidence="3"/>
<dbReference type="Pfam" id="PF00672">
    <property type="entry name" value="HAMP"/>
    <property type="match status" value="1"/>
</dbReference>
<keyword evidence="10" id="KW-0902">Two-component regulatory system</keyword>
<evidence type="ECO:0000256" key="4">
    <source>
        <dbReference type="ARBA" id="ARBA00022475"/>
    </source>
</evidence>
<proteinExistence type="predicted"/>
<dbReference type="InterPro" id="IPR003594">
    <property type="entry name" value="HATPase_dom"/>
</dbReference>
<keyword evidence="12" id="KW-0812">Transmembrane</keyword>
<dbReference type="PRINTS" id="PR00344">
    <property type="entry name" value="BCTRLSENSOR"/>
</dbReference>
<evidence type="ECO:0000313" key="15">
    <source>
        <dbReference type="EMBL" id="KIL34867.1"/>
    </source>
</evidence>
<evidence type="ECO:0000256" key="2">
    <source>
        <dbReference type="ARBA" id="ARBA00004651"/>
    </source>
</evidence>
<evidence type="ECO:0000256" key="5">
    <source>
        <dbReference type="ARBA" id="ARBA00022553"/>
    </source>
</evidence>
<comment type="subcellular location">
    <subcellularLocation>
        <location evidence="2">Cell membrane</location>
        <topology evidence="2">Multi-pass membrane protein</topology>
    </subcellularLocation>
</comment>
<keyword evidence="9" id="KW-0067">ATP-binding</keyword>
<evidence type="ECO:0000256" key="9">
    <source>
        <dbReference type="ARBA" id="ARBA00022840"/>
    </source>
</evidence>
<evidence type="ECO:0000256" key="11">
    <source>
        <dbReference type="ARBA" id="ARBA00023136"/>
    </source>
</evidence>
<dbReference type="SUPFAM" id="SSF47384">
    <property type="entry name" value="Homodimeric domain of signal transducing histidine kinase"/>
    <property type="match status" value="1"/>
</dbReference>
<protein>
    <recommendedName>
        <fullName evidence="3">histidine kinase</fullName>
        <ecNumber evidence="3">2.7.13.3</ecNumber>
    </recommendedName>
</protein>
<dbReference type="CDD" id="cd00082">
    <property type="entry name" value="HisKA"/>
    <property type="match status" value="1"/>
</dbReference>
<dbReference type="Pfam" id="PF02518">
    <property type="entry name" value="HATPase_c"/>
    <property type="match status" value="1"/>
</dbReference>
<feature type="domain" description="HAMP" evidence="14">
    <location>
        <begin position="69"/>
        <end position="121"/>
    </location>
</feature>
<dbReference type="SMART" id="SM00387">
    <property type="entry name" value="HATPase_c"/>
    <property type="match status" value="1"/>
</dbReference>
<feature type="domain" description="Histidine kinase" evidence="13">
    <location>
        <begin position="249"/>
        <end position="473"/>
    </location>
</feature>
<sequence>MAIWRTVVGKLWLTIIVLVAVVISTLGIFLLQYIDGVTFADPVRVKHLFIYTGAIGFLLTTVFAFFLFTKITQPLREMREAADRVAQGEYSTRVTIRSSDEIGELANTFNQMASELNTLIRALQHERDHSSSVLRSMTDAVVSFDAEGAVFLANPQGQYLLDDWNTVDWTDEDVSPKDGQVPGPLRETFRNVIMSGKELTAKIHVKSGVWSVVMTPLASTDSVRGAVAVLRDVTEEFRVDKMRKDFVANVSHEIRTPLSMVQGYSEALLDDIAATPEERHELVQVIHDESLRMGRLVKDLLDLARMEAGHLDMTFQTVDVNALMGRVYRKFAALAKERGIVLTRTEEDPALVLEAADADRLEQVLTNLMDNALRHTASGAGIELGARRLEGTKNGLLELSVRDEGQGIPAEDLPYIFERFYKADKARKRDITGGTGLGLAIAKNLIVAHGGQIEARSTPGKGTTFTITLPVAANRRRISKSRA</sequence>
<dbReference type="Gene3D" id="3.30.565.10">
    <property type="entry name" value="Histidine kinase-like ATPase, C-terminal domain"/>
    <property type="match status" value="1"/>
</dbReference>
<reference evidence="15 16" key="1">
    <citation type="submission" date="2014-12" db="EMBL/GenBank/DDBJ databases">
        <title>Draft genome sequence of Cohnella kolymensis strain B-2846.</title>
        <authorList>
            <person name="Karlyshev A.V."/>
            <person name="Kudryashova E.B."/>
        </authorList>
    </citation>
    <scope>NUCLEOTIDE SEQUENCE [LARGE SCALE GENOMIC DNA]</scope>
    <source>
        <strain evidence="15 16">VKM B-2846</strain>
    </source>
</reference>
<dbReference type="InterPro" id="IPR035965">
    <property type="entry name" value="PAS-like_dom_sf"/>
</dbReference>
<dbReference type="InterPro" id="IPR004358">
    <property type="entry name" value="Sig_transdc_His_kin-like_C"/>
</dbReference>
<dbReference type="SMART" id="SM00304">
    <property type="entry name" value="HAMP"/>
    <property type="match status" value="1"/>
</dbReference>
<keyword evidence="5" id="KW-0597">Phosphoprotein</keyword>
<evidence type="ECO:0000259" key="13">
    <source>
        <dbReference type="PROSITE" id="PS50109"/>
    </source>
</evidence>
<dbReference type="SUPFAM" id="SSF158472">
    <property type="entry name" value="HAMP domain-like"/>
    <property type="match status" value="1"/>
</dbReference>
<dbReference type="InterPro" id="IPR036890">
    <property type="entry name" value="HATPase_C_sf"/>
</dbReference>
<keyword evidence="6" id="KW-0808">Transferase</keyword>
<dbReference type="RefSeq" id="WP_041066112.1">
    <property type="nucleotide sequence ID" value="NZ_JXAL01000026.1"/>
</dbReference>
<dbReference type="EMBL" id="JXAL01000026">
    <property type="protein sequence ID" value="KIL34867.1"/>
    <property type="molecule type" value="Genomic_DNA"/>
</dbReference>
<dbReference type="SMART" id="SM00388">
    <property type="entry name" value="HisKA"/>
    <property type="match status" value="1"/>
</dbReference>
<comment type="caution">
    <text evidence="15">The sequence shown here is derived from an EMBL/GenBank/DDBJ whole genome shotgun (WGS) entry which is preliminary data.</text>
</comment>
<evidence type="ECO:0000256" key="8">
    <source>
        <dbReference type="ARBA" id="ARBA00022777"/>
    </source>
</evidence>
<dbReference type="InterPro" id="IPR050351">
    <property type="entry name" value="BphY/WalK/GraS-like"/>
</dbReference>
<dbReference type="InterPro" id="IPR005467">
    <property type="entry name" value="His_kinase_dom"/>
</dbReference>
<dbReference type="Proteomes" id="UP000054526">
    <property type="component" value="Unassembled WGS sequence"/>
</dbReference>
<name>A0ABR5A1Q7_9BACL</name>
<dbReference type="Gene3D" id="1.10.287.130">
    <property type="match status" value="1"/>
</dbReference>
<dbReference type="Gene3D" id="3.30.450.20">
    <property type="entry name" value="PAS domain"/>
    <property type="match status" value="1"/>
</dbReference>
<dbReference type="PANTHER" id="PTHR42878">
    <property type="entry name" value="TWO-COMPONENT HISTIDINE KINASE"/>
    <property type="match status" value="1"/>
</dbReference>
<dbReference type="CDD" id="cd00075">
    <property type="entry name" value="HATPase"/>
    <property type="match status" value="1"/>
</dbReference>
<dbReference type="CDD" id="cd06225">
    <property type="entry name" value="HAMP"/>
    <property type="match status" value="1"/>
</dbReference>
<keyword evidence="4" id="KW-1003">Cell membrane</keyword>
<feature type="transmembrane region" description="Helical" evidence="12">
    <location>
        <begin position="12"/>
        <end position="34"/>
    </location>
</feature>
<dbReference type="InterPro" id="IPR013656">
    <property type="entry name" value="PAS_4"/>
</dbReference>
<evidence type="ECO:0000256" key="10">
    <source>
        <dbReference type="ARBA" id="ARBA00023012"/>
    </source>
</evidence>
<evidence type="ECO:0000256" key="3">
    <source>
        <dbReference type="ARBA" id="ARBA00012438"/>
    </source>
</evidence>
<feature type="transmembrane region" description="Helical" evidence="12">
    <location>
        <begin position="49"/>
        <end position="69"/>
    </location>
</feature>
<dbReference type="SUPFAM" id="SSF55874">
    <property type="entry name" value="ATPase domain of HSP90 chaperone/DNA topoisomerase II/histidine kinase"/>
    <property type="match status" value="1"/>
</dbReference>
<dbReference type="Pfam" id="PF00512">
    <property type="entry name" value="HisKA"/>
    <property type="match status" value="1"/>
</dbReference>
<dbReference type="Pfam" id="PF08448">
    <property type="entry name" value="PAS_4"/>
    <property type="match status" value="1"/>
</dbReference>
<keyword evidence="11 12" id="KW-0472">Membrane</keyword>
<dbReference type="PANTHER" id="PTHR42878:SF3">
    <property type="entry name" value="HISTIDINE PROTEIN KINASE SAES"/>
    <property type="match status" value="1"/>
</dbReference>
<evidence type="ECO:0000256" key="6">
    <source>
        <dbReference type="ARBA" id="ARBA00022679"/>
    </source>
</evidence>
<comment type="catalytic activity">
    <reaction evidence="1">
        <text>ATP + protein L-histidine = ADP + protein N-phospho-L-histidine.</text>
        <dbReference type="EC" id="2.7.13.3"/>
    </reaction>
</comment>